<protein>
    <submittedName>
        <fullName evidence="2">Nucleotide-diphospho-sugar transferase</fullName>
    </submittedName>
</protein>
<dbReference type="AlphaFoldDB" id="A0A9E7FPE3"/>
<dbReference type="GO" id="GO:0016740">
    <property type="term" value="F:transferase activity"/>
    <property type="evidence" value="ECO:0007669"/>
    <property type="project" value="UniProtKB-KW"/>
</dbReference>
<reference evidence="2" key="1">
    <citation type="submission" date="2022-05" db="EMBL/GenBank/DDBJ databases">
        <title>The Musa troglodytarum L. genome provides insights into the mechanism of non-climacteric behaviour and enrichment of carotenoids.</title>
        <authorList>
            <person name="Wang J."/>
        </authorList>
    </citation>
    <scope>NUCLEOTIDE SEQUENCE</scope>
    <source>
        <tissue evidence="2">Leaf</tissue>
    </source>
</reference>
<feature type="domain" description="Nucleotide-diphospho-sugar transferase" evidence="1">
    <location>
        <begin position="38"/>
        <end position="236"/>
    </location>
</feature>
<feature type="domain" description="Nucleotide-diphospho-sugar transferase" evidence="1">
    <location>
        <begin position="378"/>
        <end position="577"/>
    </location>
</feature>
<keyword evidence="2" id="KW-0808">Transferase</keyword>
<evidence type="ECO:0000313" key="3">
    <source>
        <dbReference type="Proteomes" id="UP001055439"/>
    </source>
</evidence>
<keyword evidence="3" id="KW-1185">Reference proteome</keyword>
<evidence type="ECO:0000313" key="2">
    <source>
        <dbReference type="EMBL" id="URD99979.1"/>
    </source>
</evidence>
<dbReference type="InterPro" id="IPR044821">
    <property type="entry name" value="At1g28695/At4g15970-like"/>
</dbReference>
<sequence length="592" mass="69519">MGNKTVILTTLNDAWTEPGSVLDLFLESFGIGNGTSQLLNHLVFITMGQKAQERCMSMRRHCFDLNTKGANLSEQKDYNTPGYLDIMWQRLDFQRQVLEKGYNFIFTDTDILWFRNPLPHFYPQGDFQVSCDRFFGNATDLENWPSNGFNYVRSNNRTISFFKHWYSARTKYPQDHDQAVFNYIKHDAHLRELGLTIRFLDSKYFYGLCEIRSRDWDAVCTMHANCRIGLSSKLSELRGMLEEWKNHRRPGIEICRSQGVRPDHCPRRRRRLLRSPLRHSHDVLPPLASQLSHGRGRRCRRTRRPLGELRPLLHLCQFCYSFNCAHAMILYQEMILRAADMGNKTVILTTLNDAWAEPGSILDLFLESFRIGNGTSQLLNHLVFITLGQKAHERCLSMRGHCFALNTKGANLSEQKDYDTPDYLNMMWQRLDYQRQVLEKGYNLIATDTDILWFRNPLPHFYPEGDFQVSCDRFFGNATDLENLPSNGFNYVKSNNRTIPFFKYWYSSRTKYPNDHDQTVFNYIKRDAFLRDLGLTIRFLDTKYINGLCEIRSRDWNAICTMHANCRVGLSSKLSEMRGMLDQWRKYMSNKH</sequence>
<evidence type="ECO:0000259" key="1">
    <source>
        <dbReference type="Pfam" id="PF03407"/>
    </source>
</evidence>
<dbReference type="PANTHER" id="PTHR46038">
    <property type="entry name" value="EXPRESSED PROTEIN-RELATED"/>
    <property type="match status" value="1"/>
</dbReference>
<dbReference type="Pfam" id="PF03407">
    <property type="entry name" value="Nucleotid_trans"/>
    <property type="match status" value="2"/>
</dbReference>
<gene>
    <name evidence="2" type="ORF">MUK42_29143</name>
</gene>
<name>A0A9E7FPE3_9LILI</name>
<dbReference type="OrthoDB" id="496324at2759"/>
<accession>A0A9E7FPE3</accession>
<dbReference type="InterPro" id="IPR005069">
    <property type="entry name" value="Nucl-diP-sugar_transferase"/>
</dbReference>
<dbReference type="EMBL" id="CP097506">
    <property type="protein sequence ID" value="URD99979.1"/>
    <property type="molecule type" value="Genomic_DNA"/>
</dbReference>
<dbReference type="Proteomes" id="UP001055439">
    <property type="component" value="Chromosome 4"/>
</dbReference>
<proteinExistence type="predicted"/>
<organism evidence="2 3">
    <name type="scientific">Musa troglodytarum</name>
    <name type="common">fe'i banana</name>
    <dbReference type="NCBI Taxonomy" id="320322"/>
    <lineage>
        <taxon>Eukaryota</taxon>
        <taxon>Viridiplantae</taxon>
        <taxon>Streptophyta</taxon>
        <taxon>Embryophyta</taxon>
        <taxon>Tracheophyta</taxon>
        <taxon>Spermatophyta</taxon>
        <taxon>Magnoliopsida</taxon>
        <taxon>Liliopsida</taxon>
        <taxon>Zingiberales</taxon>
        <taxon>Musaceae</taxon>
        <taxon>Musa</taxon>
    </lineage>
</organism>
<dbReference type="PANTHER" id="PTHR46038:SF16">
    <property type="entry name" value="GLYCOSYLTRANSFERASE"/>
    <property type="match status" value="1"/>
</dbReference>